<keyword evidence="8" id="KW-1185">Reference proteome</keyword>
<feature type="transmembrane region" description="Helical" evidence="6">
    <location>
        <begin position="29"/>
        <end position="48"/>
    </location>
</feature>
<evidence type="ECO:0000256" key="4">
    <source>
        <dbReference type="ARBA" id="ARBA00022989"/>
    </source>
</evidence>
<comment type="subcellular location">
    <subcellularLocation>
        <location evidence="1">Cell membrane</location>
        <topology evidence="1">Multi-pass membrane protein</topology>
    </subcellularLocation>
</comment>
<evidence type="ECO:0000313" key="7">
    <source>
        <dbReference type="EMBL" id="SCY16144.1"/>
    </source>
</evidence>
<dbReference type="Pfam" id="PF03899">
    <property type="entry name" value="ATP-synt_I"/>
    <property type="match status" value="1"/>
</dbReference>
<evidence type="ECO:0000256" key="6">
    <source>
        <dbReference type="SAM" id="Phobius"/>
    </source>
</evidence>
<dbReference type="Proteomes" id="UP000199588">
    <property type="component" value="Unassembled WGS sequence"/>
</dbReference>
<proteinExistence type="predicted"/>
<reference evidence="7 8" key="1">
    <citation type="submission" date="2016-10" db="EMBL/GenBank/DDBJ databases">
        <authorList>
            <person name="Varghese N."/>
            <person name="Submissions S."/>
        </authorList>
    </citation>
    <scope>NUCLEOTIDE SEQUENCE [LARGE SCALE GENOMIC DNA]</scope>
    <source>
        <strain evidence="7 8">DSM 22022</strain>
    </source>
</reference>
<dbReference type="NCBIfam" id="NF004763">
    <property type="entry name" value="PRK06099.1"/>
    <property type="match status" value="1"/>
</dbReference>
<protein>
    <submittedName>
        <fullName evidence="7">ATP synthase protein I</fullName>
    </submittedName>
</protein>
<evidence type="ECO:0000256" key="5">
    <source>
        <dbReference type="ARBA" id="ARBA00023136"/>
    </source>
</evidence>
<accession>A0A1G5DN77</accession>
<gene>
    <name evidence="7" type="ORF">SAMN02910354_01691</name>
</gene>
<feature type="transmembrane region" description="Helical" evidence="6">
    <location>
        <begin position="54"/>
        <end position="74"/>
    </location>
</feature>
<comment type="caution">
    <text evidence="7">The sequence shown here is derived from an EMBL/GenBank/DDBJ whole genome shotgun (WGS) entry which is preliminary data.</text>
</comment>
<dbReference type="EMBL" id="FMUQ01000013">
    <property type="protein sequence ID" value="SCY16144.1"/>
    <property type="molecule type" value="Genomic_DNA"/>
</dbReference>
<evidence type="ECO:0000256" key="2">
    <source>
        <dbReference type="ARBA" id="ARBA00022475"/>
    </source>
</evidence>
<sequence>MRIINTLLYVKRVMSRIIGQAKRKYKKTFVSEFGLFMFFCLILLPWQWQSAVSFGLGFLSAFLPFVVFVLIVFFRKQIYSNQMTTFYRGEAIKFALTIIFVILCFKLFILMNFIVFFIGYFVALILNNVLPLIWENKIKP</sequence>
<name>A0A1G5DN77_9PAST</name>
<organism evidence="7 8">
    <name type="scientific">Basfia succiniciproducens</name>
    <dbReference type="NCBI Taxonomy" id="653940"/>
    <lineage>
        <taxon>Bacteria</taxon>
        <taxon>Pseudomonadati</taxon>
        <taxon>Pseudomonadota</taxon>
        <taxon>Gammaproteobacteria</taxon>
        <taxon>Pasteurellales</taxon>
        <taxon>Pasteurellaceae</taxon>
        <taxon>Basfia</taxon>
    </lineage>
</organism>
<evidence type="ECO:0000256" key="1">
    <source>
        <dbReference type="ARBA" id="ARBA00004651"/>
    </source>
</evidence>
<keyword evidence="4 6" id="KW-1133">Transmembrane helix</keyword>
<keyword evidence="5 6" id="KW-0472">Membrane</keyword>
<keyword evidence="3 6" id="KW-0812">Transmembrane</keyword>
<keyword evidence="2" id="KW-1003">Cell membrane</keyword>
<evidence type="ECO:0000256" key="3">
    <source>
        <dbReference type="ARBA" id="ARBA00022692"/>
    </source>
</evidence>
<feature type="transmembrane region" description="Helical" evidence="6">
    <location>
        <begin position="94"/>
        <end position="126"/>
    </location>
</feature>
<evidence type="ECO:0000313" key="8">
    <source>
        <dbReference type="Proteomes" id="UP000199588"/>
    </source>
</evidence>
<dbReference type="InterPro" id="IPR005598">
    <property type="entry name" value="ATP_synth_I"/>
</dbReference>